<evidence type="ECO:0000256" key="3">
    <source>
        <dbReference type="ARBA" id="ARBA00023014"/>
    </source>
</evidence>
<dbReference type="AlphaFoldDB" id="A0A1V2TB44"/>
<keyword evidence="3" id="KW-0411">Iron-sulfur</keyword>
<feature type="domain" description="2Fe-2S ferredoxin-type" evidence="4">
    <location>
        <begin position="1"/>
        <end position="88"/>
    </location>
</feature>
<dbReference type="PANTHER" id="PTHR47354">
    <property type="entry name" value="NADH OXIDOREDUCTASE HCR"/>
    <property type="match status" value="1"/>
</dbReference>
<keyword evidence="7" id="KW-1185">Reference proteome</keyword>
<dbReference type="Gene3D" id="3.40.50.80">
    <property type="entry name" value="Nucleotide-binding domain of ferredoxin-NADP reductase (FNR) module"/>
    <property type="match status" value="1"/>
</dbReference>
<dbReference type="STRING" id="1538463.B0T36_23295"/>
<dbReference type="InterPro" id="IPR017938">
    <property type="entry name" value="Riboflavin_synthase-like_b-brl"/>
</dbReference>
<dbReference type="PANTHER" id="PTHR47354:SF5">
    <property type="entry name" value="PROTEIN RFBI"/>
    <property type="match status" value="1"/>
</dbReference>
<keyword evidence="2" id="KW-0479">Metal-binding</keyword>
<dbReference type="InterPro" id="IPR036010">
    <property type="entry name" value="2Fe-2S_ferredoxin-like_sf"/>
</dbReference>
<proteinExistence type="predicted"/>
<name>A0A1V2TB44_9NOCA</name>
<evidence type="ECO:0000313" key="7">
    <source>
        <dbReference type="Proteomes" id="UP000188836"/>
    </source>
</evidence>
<dbReference type="SUPFAM" id="SSF63380">
    <property type="entry name" value="Riboflavin synthase domain-like"/>
    <property type="match status" value="1"/>
</dbReference>
<evidence type="ECO:0000256" key="1">
    <source>
        <dbReference type="ARBA" id="ARBA00001974"/>
    </source>
</evidence>
<dbReference type="PROSITE" id="PS51085">
    <property type="entry name" value="2FE2S_FER_2"/>
    <property type="match status" value="1"/>
</dbReference>
<gene>
    <name evidence="6" type="ORF">B0T46_21705</name>
</gene>
<dbReference type="Pfam" id="PF00970">
    <property type="entry name" value="FAD_binding_6"/>
    <property type="match status" value="1"/>
</dbReference>
<dbReference type="InterPro" id="IPR008333">
    <property type="entry name" value="Cbr1-like_FAD-bd_dom"/>
</dbReference>
<dbReference type="CDD" id="cd06190">
    <property type="entry name" value="T4MO_e_transfer_like"/>
    <property type="match status" value="1"/>
</dbReference>
<feature type="domain" description="FAD-binding FR-type" evidence="5">
    <location>
        <begin position="97"/>
        <end position="203"/>
    </location>
</feature>
<dbReference type="Gene3D" id="3.10.20.30">
    <property type="match status" value="1"/>
</dbReference>
<dbReference type="Pfam" id="PF00111">
    <property type="entry name" value="Fer2"/>
    <property type="match status" value="1"/>
</dbReference>
<dbReference type="PRINTS" id="PR00410">
    <property type="entry name" value="PHEHYDRXLASE"/>
</dbReference>
<keyword evidence="2" id="KW-0001">2Fe-2S</keyword>
<dbReference type="CDD" id="cd00207">
    <property type="entry name" value="fer2"/>
    <property type="match status" value="1"/>
</dbReference>
<dbReference type="Pfam" id="PF00175">
    <property type="entry name" value="NAD_binding_1"/>
    <property type="match status" value="1"/>
</dbReference>
<dbReference type="Proteomes" id="UP000188836">
    <property type="component" value="Unassembled WGS sequence"/>
</dbReference>
<dbReference type="EMBL" id="MUMY01000021">
    <property type="protein sequence ID" value="ONM46724.1"/>
    <property type="molecule type" value="Genomic_DNA"/>
</dbReference>
<sequence length="338" mass="36732">MTTADGLSFHCPEGDTLLRAALRAGIPAAYECNSGGCGTCKIVVHDGQVDQLDPDPPGLSDRDRRKGKLLACQSAPRTDCTVKLAAAASWPAGHVRPQRLAVQVVAVRELTHDLREITLRADAPAEFLPGQYAMLSIAAGSAEGAQPQPERAYSMSNLPNPEGLWQFQVKRVPAGLVSPRLVDEVRIGDRIFLDGPYGHAHLQPTDRDVVCIAGGSGLAPMVSVARGLAARDDAADRRLHFFYGGRREEDMCAREFVEEVTSSLRQASLAEAISEEATNGWRGARGYVHELVADYELPGLADHEIYVAGPPVMTDAVVRFLVLERQVPAERVHFDRFY</sequence>
<dbReference type="InterPro" id="IPR050415">
    <property type="entry name" value="MRET"/>
</dbReference>
<dbReference type="InterPro" id="IPR012675">
    <property type="entry name" value="Beta-grasp_dom_sf"/>
</dbReference>
<evidence type="ECO:0000259" key="4">
    <source>
        <dbReference type="PROSITE" id="PS51085"/>
    </source>
</evidence>
<dbReference type="InterPro" id="IPR006058">
    <property type="entry name" value="2Fe2S_fd_BS"/>
</dbReference>
<dbReference type="SUPFAM" id="SSF54292">
    <property type="entry name" value="2Fe-2S ferredoxin-like"/>
    <property type="match status" value="1"/>
</dbReference>
<evidence type="ECO:0000313" key="6">
    <source>
        <dbReference type="EMBL" id="ONM46724.1"/>
    </source>
</evidence>
<comment type="cofactor">
    <cofactor evidence="1">
        <name>FAD</name>
        <dbReference type="ChEBI" id="CHEBI:57692"/>
    </cofactor>
</comment>
<dbReference type="Gene3D" id="2.40.30.10">
    <property type="entry name" value="Translation factors"/>
    <property type="match status" value="1"/>
</dbReference>
<dbReference type="InterPro" id="IPR039261">
    <property type="entry name" value="FNR_nucleotide-bd"/>
</dbReference>
<dbReference type="SUPFAM" id="SSF52343">
    <property type="entry name" value="Ferredoxin reductase-like, C-terminal NADP-linked domain"/>
    <property type="match status" value="1"/>
</dbReference>
<evidence type="ECO:0000256" key="2">
    <source>
        <dbReference type="ARBA" id="ARBA00022714"/>
    </source>
</evidence>
<keyword evidence="2" id="KW-0408">Iron</keyword>
<dbReference type="GO" id="GO:0051537">
    <property type="term" value="F:2 iron, 2 sulfur cluster binding"/>
    <property type="evidence" value="ECO:0007669"/>
    <property type="project" value="UniProtKB-KW"/>
</dbReference>
<accession>A0A1V2TB44</accession>
<protein>
    <recommendedName>
        <fullName evidence="8">Oxidoreductase</fullName>
    </recommendedName>
</protein>
<evidence type="ECO:0000259" key="5">
    <source>
        <dbReference type="PROSITE" id="PS51384"/>
    </source>
</evidence>
<comment type="caution">
    <text evidence="6">The sequence shown here is derived from an EMBL/GenBank/DDBJ whole genome shotgun (WGS) entry which is preliminary data.</text>
</comment>
<dbReference type="PROSITE" id="PS51384">
    <property type="entry name" value="FAD_FR"/>
    <property type="match status" value="1"/>
</dbReference>
<dbReference type="InterPro" id="IPR001433">
    <property type="entry name" value="OxRdtase_FAD/NAD-bd"/>
</dbReference>
<reference evidence="6 7" key="1">
    <citation type="journal article" date="2016" name="Antonie Van Leeuwenhoek">
        <title>Nocardia donostiensis sp. nov., isolated from human respiratory specimens.</title>
        <authorList>
            <person name="Ercibengoa M."/>
            <person name="Bell M."/>
            <person name="Marimon J.M."/>
            <person name="Humrighouse B."/>
            <person name="Klenk H.P."/>
            <person name="Potter G."/>
            <person name="Perez-Trallero E."/>
        </authorList>
    </citation>
    <scope>NUCLEOTIDE SEQUENCE [LARGE SCALE GENOMIC DNA]</scope>
    <source>
        <strain evidence="6 7">X1655</strain>
    </source>
</reference>
<dbReference type="InterPro" id="IPR001041">
    <property type="entry name" value="2Fe-2S_ferredoxin-type"/>
</dbReference>
<dbReference type="InterPro" id="IPR017927">
    <property type="entry name" value="FAD-bd_FR_type"/>
</dbReference>
<evidence type="ECO:0008006" key="8">
    <source>
        <dbReference type="Google" id="ProtNLM"/>
    </source>
</evidence>
<organism evidence="6 7">
    <name type="scientific">Nocardia donostiensis</name>
    <dbReference type="NCBI Taxonomy" id="1538463"/>
    <lineage>
        <taxon>Bacteria</taxon>
        <taxon>Bacillati</taxon>
        <taxon>Actinomycetota</taxon>
        <taxon>Actinomycetes</taxon>
        <taxon>Mycobacteriales</taxon>
        <taxon>Nocardiaceae</taxon>
        <taxon>Nocardia</taxon>
    </lineage>
</organism>
<dbReference type="GO" id="GO:0016491">
    <property type="term" value="F:oxidoreductase activity"/>
    <property type="evidence" value="ECO:0007669"/>
    <property type="project" value="InterPro"/>
</dbReference>
<dbReference type="PROSITE" id="PS00197">
    <property type="entry name" value="2FE2S_FER_1"/>
    <property type="match status" value="1"/>
</dbReference>